<dbReference type="EC" id="3.2.2.4" evidence="2"/>
<dbReference type="Proteomes" id="UP000663859">
    <property type="component" value="Unassembled WGS sequence"/>
</dbReference>
<dbReference type="SUPFAM" id="SSF102405">
    <property type="entry name" value="MCP/YpsA-like"/>
    <property type="match status" value="1"/>
</dbReference>
<evidence type="ECO:0000313" key="5">
    <source>
        <dbReference type="Proteomes" id="UP000663859"/>
    </source>
</evidence>
<keyword evidence="5" id="KW-1185">Reference proteome</keyword>
<evidence type="ECO:0000256" key="2">
    <source>
        <dbReference type="ARBA" id="ARBA00011985"/>
    </source>
</evidence>
<comment type="catalytic activity">
    <reaction evidence="1">
        <text>AMP + H2O = D-ribose 5-phosphate + adenine</text>
        <dbReference type="Rhea" id="RHEA:20129"/>
        <dbReference type="ChEBI" id="CHEBI:15377"/>
        <dbReference type="ChEBI" id="CHEBI:16708"/>
        <dbReference type="ChEBI" id="CHEBI:78346"/>
        <dbReference type="ChEBI" id="CHEBI:456215"/>
        <dbReference type="EC" id="3.2.2.4"/>
    </reaction>
</comment>
<comment type="caution">
    <text evidence="4">The sequence shown here is derived from an EMBL/GenBank/DDBJ whole genome shotgun (WGS) entry which is preliminary data.</text>
</comment>
<dbReference type="InterPro" id="IPR031100">
    <property type="entry name" value="LOG_fam"/>
</dbReference>
<evidence type="ECO:0000313" key="4">
    <source>
        <dbReference type="EMBL" id="CAF0704589.1"/>
    </source>
</evidence>
<evidence type="ECO:0000256" key="1">
    <source>
        <dbReference type="ARBA" id="ARBA00000274"/>
    </source>
</evidence>
<sequence>MNLRKYRTYSTGKPEWDHAIFHLLEAAGLPAQREYFEILARVITLGHQGASAFDARLVNFMLADLCRAIAVFHPYRGIRKIAIFGSARLSPDSPVGQAARKFASMMAESGFMVLTGGGSGIMEAAQAGAGREKSFGLNILLPFEQRPNEVIEGDPKLIHFRYFFLRKLFFLKESHAIALFPGGFGTMDEGFEALTLMQTGKAAIEPLVFVDCPGGIFWKNFERYLRENLLAHDLISESDFSLFRFTESLEEARDEVLRFYDNFHSYRFLGARLIIRIRRPIPEEVLEEWNAQFRDILTRGRFELRKGPLPGEGQESELAHLYRLCFSFNRSSYGRLRQLIDRINEY</sequence>
<dbReference type="Pfam" id="PF03641">
    <property type="entry name" value="Lysine_decarbox"/>
    <property type="match status" value="1"/>
</dbReference>
<evidence type="ECO:0000256" key="3">
    <source>
        <dbReference type="ARBA" id="ARBA00031983"/>
    </source>
</evidence>
<proteinExistence type="predicted"/>
<dbReference type="InterPro" id="IPR052341">
    <property type="entry name" value="LOG_family_nucleotidases"/>
</dbReference>
<accession>A0A8J2BLA2</accession>
<dbReference type="GO" id="GO:0008714">
    <property type="term" value="F:AMP nucleosidase activity"/>
    <property type="evidence" value="ECO:0007669"/>
    <property type="project" value="UniProtKB-EC"/>
</dbReference>
<name>A0A8J2BLA2_9BACT</name>
<dbReference type="RefSeq" id="WP_174582546.1">
    <property type="nucleotide sequence ID" value="NZ_CAJNOB010000067.1"/>
</dbReference>
<reference evidence="4" key="1">
    <citation type="submission" date="2021-02" db="EMBL/GenBank/DDBJ databases">
        <authorList>
            <person name="Cremers G."/>
            <person name="Picone N."/>
        </authorList>
    </citation>
    <scope>NUCLEOTIDE SEQUENCE</scope>
    <source>
        <strain evidence="4">PQ17</strain>
    </source>
</reference>
<dbReference type="PANTHER" id="PTHR43393">
    <property type="entry name" value="CYTOKININ RIBOSIDE 5'-MONOPHOSPHATE PHOSPHORIBOHYDROLASE"/>
    <property type="match status" value="1"/>
</dbReference>
<gene>
    <name evidence="4" type="ORF">MPNT_70081</name>
</gene>
<dbReference type="PANTHER" id="PTHR43393:SF2">
    <property type="entry name" value="CYTOKININ RIBOSIDE 5'-MONOPHOSPHATE PHOSPHORIBOHYDROLASE"/>
    <property type="match status" value="1"/>
</dbReference>
<dbReference type="Gene3D" id="3.40.50.450">
    <property type="match status" value="1"/>
</dbReference>
<dbReference type="GO" id="GO:0005829">
    <property type="term" value="C:cytosol"/>
    <property type="evidence" value="ECO:0007669"/>
    <property type="project" value="TreeGrafter"/>
</dbReference>
<protein>
    <recommendedName>
        <fullName evidence="3">AMP nucleosidase</fullName>
        <ecNumber evidence="2">3.2.2.4</ecNumber>
    </recommendedName>
    <alternativeName>
        <fullName evidence="3">AMP nucleosidase</fullName>
    </alternativeName>
</protein>
<dbReference type="AlphaFoldDB" id="A0A8J2BLA2"/>
<dbReference type="EMBL" id="CAJNOB010000067">
    <property type="protein sequence ID" value="CAF0704589.1"/>
    <property type="molecule type" value="Genomic_DNA"/>
</dbReference>
<organism evidence="4 5">
    <name type="scientific">Candidatus Methylacidithermus pantelleriae</name>
    <dbReference type="NCBI Taxonomy" id="2744239"/>
    <lineage>
        <taxon>Bacteria</taxon>
        <taxon>Pseudomonadati</taxon>
        <taxon>Verrucomicrobiota</taxon>
        <taxon>Methylacidiphilae</taxon>
        <taxon>Methylacidiphilales</taxon>
        <taxon>Methylacidiphilaceae</taxon>
        <taxon>Candidatus Methylacidithermus</taxon>
    </lineage>
</organism>